<dbReference type="OrthoDB" id="1328754at2759"/>
<sequence>MPSRRGSRIMAGEWFWNGRKLTLSGGRRRPESEIDAPISNFNGLRRWAFRYMLGRKHFQGYCDEGNLTPTVIETSKWTKLVMVKACKAFGVNVAGFEHELLDMELEWNNGDKATTKTAIQAGDNPKRKKKGENELKMLLCDLIQHNGDKRVRGRKYKAFSG</sequence>
<proteinExistence type="predicted"/>
<organism evidence="1 2">
    <name type="scientific">Solanum commersonii</name>
    <name type="common">Commerson's wild potato</name>
    <name type="synonym">Commerson's nightshade</name>
    <dbReference type="NCBI Taxonomy" id="4109"/>
    <lineage>
        <taxon>Eukaryota</taxon>
        <taxon>Viridiplantae</taxon>
        <taxon>Streptophyta</taxon>
        <taxon>Embryophyta</taxon>
        <taxon>Tracheophyta</taxon>
        <taxon>Spermatophyta</taxon>
        <taxon>Magnoliopsida</taxon>
        <taxon>eudicotyledons</taxon>
        <taxon>Gunneridae</taxon>
        <taxon>Pentapetalae</taxon>
        <taxon>asterids</taxon>
        <taxon>lamiids</taxon>
        <taxon>Solanales</taxon>
        <taxon>Solanaceae</taxon>
        <taxon>Solanoideae</taxon>
        <taxon>Solaneae</taxon>
        <taxon>Solanum</taxon>
    </lineage>
</organism>
<accession>A0A9J5Y0V0</accession>
<gene>
    <name evidence="1" type="ORF">H5410_035499</name>
</gene>
<comment type="caution">
    <text evidence="1">The sequence shown here is derived from an EMBL/GenBank/DDBJ whole genome shotgun (WGS) entry which is preliminary data.</text>
</comment>
<protein>
    <submittedName>
        <fullName evidence="1">Uncharacterized protein</fullName>
    </submittedName>
</protein>
<dbReference type="AlphaFoldDB" id="A0A9J5Y0V0"/>
<name>A0A9J5Y0V0_SOLCO</name>
<keyword evidence="2" id="KW-1185">Reference proteome</keyword>
<reference evidence="1 2" key="1">
    <citation type="submission" date="2020-09" db="EMBL/GenBank/DDBJ databases">
        <title>De no assembly of potato wild relative species, Solanum commersonii.</title>
        <authorList>
            <person name="Cho K."/>
        </authorList>
    </citation>
    <scope>NUCLEOTIDE SEQUENCE [LARGE SCALE GENOMIC DNA]</scope>
    <source>
        <strain evidence="1">LZ3.2</strain>
        <tissue evidence="1">Leaf</tissue>
    </source>
</reference>
<dbReference type="Proteomes" id="UP000824120">
    <property type="component" value="Chromosome 7"/>
</dbReference>
<evidence type="ECO:0000313" key="1">
    <source>
        <dbReference type="EMBL" id="KAG5594267.1"/>
    </source>
</evidence>
<evidence type="ECO:0000313" key="2">
    <source>
        <dbReference type="Proteomes" id="UP000824120"/>
    </source>
</evidence>
<dbReference type="EMBL" id="JACXVP010000007">
    <property type="protein sequence ID" value="KAG5594267.1"/>
    <property type="molecule type" value="Genomic_DNA"/>
</dbReference>